<comment type="caution">
    <text evidence="2">The sequence shown here is derived from an EMBL/GenBank/DDBJ whole genome shotgun (WGS) entry which is preliminary data.</text>
</comment>
<dbReference type="Pfam" id="PF12802">
    <property type="entry name" value="MarR_2"/>
    <property type="match status" value="1"/>
</dbReference>
<proteinExistence type="predicted"/>
<dbReference type="EMBL" id="VCKX01000133">
    <property type="protein sequence ID" value="TMR28835.1"/>
    <property type="molecule type" value="Genomic_DNA"/>
</dbReference>
<evidence type="ECO:0000259" key="1">
    <source>
        <dbReference type="PROSITE" id="PS50995"/>
    </source>
</evidence>
<reference evidence="2 3" key="1">
    <citation type="submission" date="2019-05" db="EMBL/GenBank/DDBJ databases">
        <title>Draft genome sequence of Nonomuraea zeae DSM 100528.</title>
        <authorList>
            <person name="Saricaoglu S."/>
            <person name="Isik K."/>
        </authorList>
    </citation>
    <scope>NUCLEOTIDE SEQUENCE [LARGE SCALE GENOMIC DNA]</scope>
    <source>
        <strain evidence="2 3">DSM 100528</strain>
    </source>
</reference>
<dbReference type="InterPro" id="IPR036388">
    <property type="entry name" value="WH-like_DNA-bd_sf"/>
</dbReference>
<dbReference type="GO" id="GO:0006950">
    <property type="term" value="P:response to stress"/>
    <property type="evidence" value="ECO:0007669"/>
    <property type="project" value="TreeGrafter"/>
</dbReference>
<keyword evidence="3" id="KW-1185">Reference proteome</keyword>
<dbReference type="Proteomes" id="UP000306628">
    <property type="component" value="Unassembled WGS sequence"/>
</dbReference>
<dbReference type="SUPFAM" id="SSF46785">
    <property type="entry name" value="Winged helix' DNA-binding domain"/>
    <property type="match status" value="1"/>
</dbReference>
<dbReference type="PRINTS" id="PR00598">
    <property type="entry name" value="HTHMARR"/>
</dbReference>
<dbReference type="RefSeq" id="WP_138693996.1">
    <property type="nucleotide sequence ID" value="NZ_JBHSAZ010000025.1"/>
</dbReference>
<gene>
    <name evidence="2" type="ORF">ETD85_34435</name>
</gene>
<dbReference type="AlphaFoldDB" id="A0A5S4G731"/>
<accession>A0A5S4G731</accession>
<dbReference type="InterPro" id="IPR000835">
    <property type="entry name" value="HTH_MarR-typ"/>
</dbReference>
<organism evidence="2 3">
    <name type="scientific">Nonomuraea zeae</name>
    <dbReference type="NCBI Taxonomy" id="1642303"/>
    <lineage>
        <taxon>Bacteria</taxon>
        <taxon>Bacillati</taxon>
        <taxon>Actinomycetota</taxon>
        <taxon>Actinomycetes</taxon>
        <taxon>Streptosporangiales</taxon>
        <taxon>Streptosporangiaceae</taxon>
        <taxon>Nonomuraea</taxon>
    </lineage>
</organism>
<dbReference type="PANTHER" id="PTHR33164">
    <property type="entry name" value="TRANSCRIPTIONAL REGULATOR, MARR FAMILY"/>
    <property type="match status" value="1"/>
</dbReference>
<name>A0A5S4G731_9ACTN</name>
<feature type="domain" description="HTH marR-type" evidence="1">
    <location>
        <begin position="21"/>
        <end position="153"/>
    </location>
</feature>
<protein>
    <submittedName>
        <fullName evidence="2">Winged helix-turn-helix transcriptional regulator</fullName>
    </submittedName>
</protein>
<dbReference type="PROSITE" id="PS50995">
    <property type="entry name" value="HTH_MARR_2"/>
    <property type="match status" value="1"/>
</dbReference>
<dbReference type="OrthoDB" id="8635520at2"/>
<evidence type="ECO:0000313" key="2">
    <source>
        <dbReference type="EMBL" id="TMR28835.1"/>
    </source>
</evidence>
<dbReference type="GO" id="GO:0003700">
    <property type="term" value="F:DNA-binding transcription factor activity"/>
    <property type="evidence" value="ECO:0007669"/>
    <property type="project" value="InterPro"/>
</dbReference>
<dbReference type="InterPro" id="IPR036390">
    <property type="entry name" value="WH_DNA-bd_sf"/>
</dbReference>
<sequence length="167" mass="18687">MDEDGTPQEPRWLDEEEMRGWFGLASVLIRLPAALDRQLQRDAGISHFDYQVLSGLSMSPGRTMRMSELAELTDASLSRLSHTVGRLEKRGWIRRYPDPEDGRYTLAALTGEGWDKVVATAPGHVAAVREYVIEPLSKSQIKQLAQIGDRIVLAIDPTGTCPTQRRD</sequence>
<evidence type="ECO:0000313" key="3">
    <source>
        <dbReference type="Proteomes" id="UP000306628"/>
    </source>
</evidence>
<dbReference type="PANTHER" id="PTHR33164:SF99">
    <property type="entry name" value="MARR FAMILY REGULATORY PROTEIN"/>
    <property type="match status" value="1"/>
</dbReference>
<dbReference type="InterPro" id="IPR039422">
    <property type="entry name" value="MarR/SlyA-like"/>
</dbReference>
<dbReference type="Gene3D" id="1.10.10.10">
    <property type="entry name" value="Winged helix-like DNA-binding domain superfamily/Winged helix DNA-binding domain"/>
    <property type="match status" value="1"/>
</dbReference>
<dbReference type="SMART" id="SM00347">
    <property type="entry name" value="HTH_MARR"/>
    <property type="match status" value="1"/>
</dbReference>